<evidence type="ECO:0000259" key="4">
    <source>
        <dbReference type="PROSITE" id="PS50949"/>
    </source>
</evidence>
<keyword evidence="6" id="KW-1185">Reference proteome</keyword>
<dbReference type="InterPro" id="IPR000485">
    <property type="entry name" value="AsnC-type_HTH_dom"/>
</dbReference>
<evidence type="ECO:0000256" key="2">
    <source>
        <dbReference type="ARBA" id="ARBA00023125"/>
    </source>
</evidence>
<evidence type="ECO:0000313" key="6">
    <source>
        <dbReference type="Proteomes" id="UP000617426"/>
    </source>
</evidence>
<dbReference type="PANTHER" id="PTHR43537">
    <property type="entry name" value="TRANSCRIPTIONAL REGULATOR, GNTR FAMILY"/>
    <property type="match status" value="1"/>
</dbReference>
<dbReference type="PROSITE" id="PS50949">
    <property type="entry name" value="HTH_GNTR"/>
    <property type="match status" value="1"/>
</dbReference>
<evidence type="ECO:0000256" key="3">
    <source>
        <dbReference type="ARBA" id="ARBA00023163"/>
    </source>
</evidence>
<protein>
    <submittedName>
        <fullName evidence="5">DNA-binding GntR family transcriptional regulator</fullName>
    </submittedName>
</protein>
<dbReference type="GO" id="GO:0003700">
    <property type="term" value="F:DNA-binding transcription factor activity"/>
    <property type="evidence" value="ECO:0007669"/>
    <property type="project" value="InterPro"/>
</dbReference>
<dbReference type="InterPro" id="IPR036388">
    <property type="entry name" value="WH-like_DNA-bd_sf"/>
</dbReference>
<name>A0A923E285_9ACTO</name>
<keyword evidence="2 5" id="KW-0238">DNA-binding</keyword>
<dbReference type="Pfam" id="PF00392">
    <property type="entry name" value="GntR"/>
    <property type="match status" value="1"/>
</dbReference>
<keyword evidence="1" id="KW-0805">Transcription regulation</keyword>
<dbReference type="RefSeq" id="WP_184452511.1">
    <property type="nucleotide sequence ID" value="NZ_JACHMK010000001.1"/>
</dbReference>
<dbReference type="GO" id="GO:0043565">
    <property type="term" value="F:sequence-specific DNA binding"/>
    <property type="evidence" value="ECO:0007669"/>
    <property type="project" value="InterPro"/>
</dbReference>
<dbReference type="InterPro" id="IPR000524">
    <property type="entry name" value="Tscrpt_reg_HTH_GntR"/>
</dbReference>
<dbReference type="InterPro" id="IPR008920">
    <property type="entry name" value="TF_FadR/GntR_C"/>
</dbReference>
<dbReference type="SUPFAM" id="SSF46785">
    <property type="entry name" value="Winged helix' DNA-binding domain"/>
    <property type="match status" value="1"/>
</dbReference>
<dbReference type="InterPro" id="IPR036390">
    <property type="entry name" value="WH_DNA-bd_sf"/>
</dbReference>
<dbReference type="PRINTS" id="PR00035">
    <property type="entry name" value="HTHGNTR"/>
</dbReference>
<dbReference type="SMART" id="SM00345">
    <property type="entry name" value="HTH_GNTR"/>
    <property type="match status" value="1"/>
</dbReference>
<proteinExistence type="predicted"/>
<sequence>MPGIIRLTLREQVWATLREEILDGTLPAGARLGEVELAERLGVSRGTVREALRRLQQSGLVEGEDRAGLSVARFDSRQLRELFDVRAALEGLAATTIVKSGRGEDVAERLEKRLPEPERTASLAEVLDIDLGFHEALCREAGNATLLEMWHDLQDRMRIAVMTDPEALSSQFLGSAYHQPIVDALRSGDPEQARITMEQHMHGAAESWASRRD</sequence>
<gene>
    <name evidence="5" type="ORF">HD592_001196</name>
</gene>
<dbReference type="PANTHER" id="PTHR43537:SF5">
    <property type="entry name" value="UXU OPERON TRANSCRIPTIONAL REGULATOR"/>
    <property type="match status" value="1"/>
</dbReference>
<dbReference type="PRINTS" id="PR00033">
    <property type="entry name" value="HTHASNC"/>
</dbReference>
<dbReference type="SMART" id="SM00895">
    <property type="entry name" value="FCD"/>
    <property type="match status" value="1"/>
</dbReference>
<dbReference type="GeneID" id="85978918"/>
<dbReference type="EMBL" id="JACHMK010000001">
    <property type="protein sequence ID" value="MBB6334631.1"/>
    <property type="molecule type" value="Genomic_DNA"/>
</dbReference>
<keyword evidence="3" id="KW-0804">Transcription</keyword>
<evidence type="ECO:0000256" key="1">
    <source>
        <dbReference type="ARBA" id="ARBA00023015"/>
    </source>
</evidence>
<dbReference type="InterPro" id="IPR011711">
    <property type="entry name" value="GntR_C"/>
</dbReference>
<dbReference type="AlphaFoldDB" id="A0A923E285"/>
<reference evidence="5" key="1">
    <citation type="submission" date="2020-08" db="EMBL/GenBank/DDBJ databases">
        <title>Sequencing the genomes of 1000 actinobacteria strains.</title>
        <authorList>
            <person name="Klenk H.-P."/>
        </authorList>
    </citation>
    <scope>NUCLEOTIDE SEQUENCE</scope>
    <source>
        <strain evidence="5">DSM 10695</strain>
    </source>
</reference>
<evidence type="ECO:0000313" key="5">
    <source>
        <dbReference type="EMBL" id="MBB6334631.1"/>
    </source>
</evidence>
<dbReference type="CDD" id="cd07377">
    <property type="entry name" value="WHTH_GntR"/>
    <property type="match status" value="1"/>
</dbReference>
<dbReference type="Pfam" id="PF07729">
    <property type="entry name" value="FCD"/>
    <property type="match status" value="1"/>
</dbReference>
<comment type="caution">
    <text evidence="5">The sequence shown here is derived from an EMBL/GenBank/DDBJ whole genome shotgun (WGS) entry which is preliminary data.</text>
</comment>
<dbReference type="Proteomes" id="UP000617426">
    <property type="component" value="Unassembled WGS sequence"/>
</dbReference>
<feature type="domain" description="HTH gntR-type" evidence="4">
    <location>
        <begin position="7"/>
        <end position="74"/>
    </location>
</feature>
<dbReference type="SUPFAM" id="SSF48008">
    <property type="entry name" value="GntR ligand-binding domain-like"/>
    <property type="match status" value="1"/>
</dbReference>
<dbReference type="Gene3D" id="1.20.120.530">
    <property type="entry name" value="GntR ligand-binding domain-like"/>
    <property type="match status" value="1"/>
</dbReference>
<organism evidence="5 6">
    <name type="scientific">Schaalia hyovaginalis</name>
    <dbReference type="NCBI Taxonomy" id="29316"/>
    <lineage>
        <taxon>Bacteria</taxon>
        <taxon>Bacillati</taxon>
        <taxon>Actinomycetota</taxon>
        <taxon>Actinomycetes</taxon>
        <taxon>Actinomycetales</taxon>
        <taxon>Actinomycetaceae</taxon>
        <taxon>Schaalia</taxon>
    </lineage>
</organism>
<dbReference type="Gene3D" id="1.10.10.10">
    <property type="entry name" value="Winged helix-like DNA-binding domain superfamily/Winged helix DNA-binding domain"/>
    <property type="match status" value="1"/>
</dbReference>
<accession>A0A923E285</accession>